<gene>
    <name evidence="13" type="ORF">A7J15_11750</name>
</gene>
<evidence type="ECO:0000256" key="4">
    <source>
        <dbReference type="ARBA" id="ARBA00009954"/>
    </source>
</evidence>
<dbReference type="GO" id="GO:0050096">
    <property type="term" value="F:methylaspartate ammonia-lyase activity"/>
    <property type="evidence" value="ECO:0007669"/>
    <property type="project" value="UniProtKB-EC"/>
</dbReference>
<comment type="caution">
    <text evidence="13">The sequence shown here is derived from an EMBL/GenBank/DDBJ whole genome shotgun (WGS) entry which is preliminary data.</text>
</comment>
<evidence type="ECO:0000256" key="11">
    <source>
        <dbReference type="PIRSR" id="PIRSR017107-3"/>
    </source>
</evidence>
<dbReference type="GO" id="GO:0046872">
    <property type="term" value="F:metal ion binding"/>
    <property type="evidence" value="ECO:0007669"/>
    <property type="project" value="UniProtKB-KW"/>
</dbReference>
<dbReference type="SUPFAM" id="SSF51604">
    <property type="entry name" value="Enolase C-terminal domain-like"/>
    <property type="match status" value="1"/>
</dbReference>
<comment type="cofactor">
    <cofactor evidence="2 12">
        <name>Mg(2+)</name>
        <dbReference type="ChEBI" id="CHEBI:18420"/>
    </cofactor>
</comment>
<dbReference type="NCBIfam" id="TIGR01502">
    <property type="entry name" value="B_methylAsp_ase"/>
    <property type="match status" value="1"/>
</dbReference>
<dbReference type="UniPathway" id="UPA00561">
    <property type="reaction ID" value="UER00618"/>
</dbReference>
<dbReference type="InterPro" id="IPR006395">
    <property type="entry name" value="Me_Asp_am_lyase"/>
</dbReference>
<evidence type="ECO:0000256" key="6">
    <source>
        <dbReference type="ARBA" id="ARBA00012993"/>
    </source>
</evidence>
<dbReference type="GO" id="GO:0019553">
    <property type="term" value="P:L-glutamate catabolic process via L-citramalate"/>
    <property type="evidence" value="ECO:0007669"/>
    <property type="project" value="UniProtKB-UniPathway"/>
</dbReference>
<keyword evidence="14" id="KW-1185">Reference proteome</keyword>
<dbReference type="PIRSF" id="PIRSF017107">
    <property type="entry name" value="MAL"/>
    <property type="match status" value="1"/>
</dbReference>
<dbReference type="Proteomes" id="UP000093355">
    <property type="component" value="Unassembled WGS sequence"/>
</dbReference>
<evidence type="ECO:0000256" key="3">
    <source>
        <dbReference type="ARBA" id="ARBA00004675"/>
    </source>
</evidence>
<feature type="active site" description="Proton acceptor" evidence="10">
    <location>
        <position position="326"/>
    </location>
</feature>
<evidence type="ECO:0000256" key="7">
    <source>
        <dbReference type="ARBA" id="ARBA00022723"/>
    </source>
</evidence>
<keyword evidence="9 13" id="KW-0456">Lyase</keyword>
<dbReference type="Gene3D" id="3.20.20.120">
    <property type="entry name" value="Enolase-like C-terminal domain"/>
    <property type="match status" value="1"/>
</dbReference>
<sequence>MRVTDVIAAPVRSGFFRDDQARIVAGAAHDGFLYEGDPLTPGFTAVREAGQALSILLVLEDGRTAVGDCAEVQYPGVGGRDPVFDSLAAQEEVERIIAPVLIGREIDGFRGIAGRIDALPGLSTPVRYGISQALLSAAAQGAGMTMAELIRDEYATGIRLTPVPLYAQSGDERYTNVDKMILKRVDALPHGLINDREHLVGPRGELLLEYVAWVRNRILHLADDDYVPTIHLDLYGTIGLAFDGSLPEIAGFLERLGRTAAPFPFRAEHPLDAGGRSEQIAAFAQLRALLAERGSDVQIVADEWCNTLDDIRAFIAGRAADMIHVKTPDLGGLGNTIDALLEVRRAGLGAFCGGTCNETDVSAIATAHVAMAVGADQLLAKPGMGVDEGVMVVGNEMARVTALAKRRTFFHS</sequence>
<evidence type="ECO:0000313" key="13">
    <source>
        <dbReference type="EMBL" id="OCG76498.1"/>
    </source>
</evidence>
<comment type="catalytic activity">
    <reaction evidence="1">
        <text>(2S,3S)-3-methyl-L-aspartate = mesaconate + NH4(+)</text>
        <dbReference type="Rhea" id="RHEA:12829"/>
        <dbReference type="ChEBI" id="CHEBI:28938"/>
        <dbReference type="ChEBI" id="CHEBI:36986"/>
        <dbReference type="ChEBI" id="CHEBI:58724"/>
        <dbReference type="EC" id="4.3.1.2"/>
    </reaction>
</comment>
<dbReference type="SFLD" id="SFLDF00007">
    <property type="entry name" value="methylaspartate_ammonia-lyase"/>
    <property type="match status" value="1"/>
</dbReference>
<feature type="binding site" evidence="12">
    <location>
        <position position="302"/>
    </location>
    <ligand>
        <name>Mg(2+)</name>
        <dbReference type="ChEBI" id="CHEBI:18420"/>
    </ligand>
</feature>
<dbReference type="InterPro" id="IPR022662">
    <property type="entry name" value="MeAsp_NH4-lyase_C"/>
</dbReference>
<evidence type="ECO:0000256" key="1">
    <source>
        <dbReference type="ARBA" id="ARBA00000789"/>
    </source>
</evidence>
<dbReference type="InterPro" id="IPR029017">
    <property type="entry name" value="Enolase-like_N"/>
</dbReference>
<comment type="pathway">
    <text evidence="3">Amino-acid degradation; L-glutamate degradation via mesaconate pathway; acetate and pyruvate from L-glutamate: step 2/4.</text>
</comment>
<dbReference type="InterPro" id="IPR022665">
    <property type="entry name" value="MeAsp_NH4-lyase_N"/>
</dbReference>
<dbReference type="Pfam" id="PF05034">
    <property type="entry name" value="MAAL_N"/>
    <property type="match status" value="1"/>
</dbReference>
<proteinExistence type="inferred from homology"/>
<evidence type="ECO:0000256" key="10">
    <source>
        <dbReference type="PIRSR" id="PIRSR017107-1"/>
    </source>
</evidence>
<evidence type="ECO:0000256" key="5">
    <source>
        <dbReference type="ARBA" id="ARBA00011738"/>
    </source>
</evidence>
<evidence type="ECO:0000256" key="2">
    <source>
        <dbReference type="ARBA" id="ARBA00001946"/>
    </source>
</evidence>
<evidence type="ECO:0000256" key="9">
    <source>
        <dbReference type="ARBA" id="ARBA00023239"/>
    </source>
</evidence>
<keyword evidence="8 12" id="KW-0460">Magnesium</keyword>
<protein>
    <recommendedName>
        <fullName evidence="6">methylaspartate ammonia-lyase</fullName>
        <ecNumber evidence="6">4.3.1.2</ecNumber>
    </recommendedName>
</protein>
<dbReference type="EMBL" id="LXMD01000002">
    <property type="protein sequence ID" value="OCG76498.1"/>
    <property type="molecule type" value="Genomic_DNA"/>
</dbReference>
<comment type="similarity">
    <text evidence="4">Belongs to the methylaspartate ammonia-lyase family.</text>
</comment>
<name>A0A1B9NIR4_9MICO</name>
<dbReference type="STRING" id="904291.A7J15_11750"/>
<dbReference type="AlphaFoldDB" id="A0A1B9NIR4"/>
<dbReference type="OrthoDB" id="8630262at2"/>
<feature type="site" description="Transition state stabilizer" evidence="11">
    <location>
        <position position="190"/>
    </location>
</feature>
<feature type="binding site" evidence="12">
    <location>
        <position position="233"/>
    </location>
    <ligand>
        <name>Mg(2+)</name>
        <dbReference type="ChEBI" id="CHEBI:18420"/>
    </ligand>
</feature>
<comment type="subunit">
    <text evidence="5">Homodimer.</text>
</comment>
<evidence type="ECO:0000256" key="8">
    <source>
        <dbReference type="ARBA" id="ARBA00022842"/>
    </source>
</evidence>
<dbReference type="SFLD" id="SFLDS00001">
    <property type="entry name" value="Enolase"/>
    <property type="match status" value="1"/>
</dbReference>
<dbReference type="SUPFAM" id="SSF54826">
    <property type="entry name" value="Enolase N-terminal domain-like"/>
    <property type="match status" value="1"/>
</dbReference>
<dbReference type="Gene3D" id="3.30.390.10">
    <property type="entry name" value="Enolase-like, N-terminal domain"/>
    <property type="match status" value="1"/>
</dbReference>
<dbReference type="EC" id="4.3.1.2" evidence="6"/>
<accession>A0A1B9NIR4</accession>
<feature type="binding site" evidence="12">
    <location>
        <position position="268"/>
    </location>
    <ligand>
        <name>Mg(2+)</name>
        <dbReference type="ChEBI" id="CHEBI:18420"/>
    </ligand>
</feature>
<evidence type="ECO:0000256" key="12">
    <source>
        <dbReference type="PIRSR" id="PIRSR017107-4"/>
    </source>
</evidence>
<keyword evidence="7 12" id="KW-0479">Metal-binding</keyword>
<dbReference type="SFLD" id="SFLDG00151">
    <property type="entry name" value="methylaspartate_ammonia-lyase"/>
    <property type="match status" value="1"/>
</dbReference>
<dbReference type="PANTHER" id="PTHR48073">
    <property type="entry name" value="O-SUCCINYLBENZOATE SYNTHASE-RELATED"/>
    <property type="match status" value="1"/>
</dbReference>
<reference evidence="13 14" key="1">
    <citation type="submission" date="2016-05" db="EMBL/GenBank/DDBJ databases">
        <authorList>
            <person name="Lavstsen T."/>
            <person name="Jespersen J.S."/>
        </authorList>
    </citation>
    <scope>NUCLEOTIDE SEQUENCE [LARGE SCALE GENOMIC DNA]</scope>
    <source>
        <strain evidence="13 14">YLB-01</strain>
    </source>
</reference>
<organism evidence="13 14">
    <name type="scientific">Microbacterium sediminis</name>
    <dbReference type="NCBI Taxonomy" id="904291"/>
    <lineage>
        <taxon>Bacteria</taxon>
        <taxon>Bacillati</taxon>
        <taxon>Actinomycetota</taxon>
        <taxon>Actinomycetes</taxon>
        <taxon>Micrococcales</taxon>
        <taxon>Microbacteriaceae</taxon>
        <taxon>Microbacterium</taxon>
    </lineage>
</organism>
<dbReference type="PANTHER" id="PTHR48073:SF2">
    <property type="entry name" value="O-SUCCINYLBENZOATE SYNTHASE"/>
    <property type="match status" value="1"/>
</dbReference>
<dbReference type="Pfam" id="PF07476">
    <property type="entry name" value="MAAL_C"/>
    <property type="match status" value="1"/>
</dbReference>
<evidence type="ECO:0000313" key="14">
    <source>
        <dbReference type="Proteomes" id="UP000093355"/>
    </source>
</evidence>
<dbReference type="InterPro" id="IPR036849">
    <property type="entry name" value="Enolase-like_C_sf"/>
</dbReference>